<evidence type="ECO:0000256" key="1">
    <source>
        <dbReference type="ARBA" id="ARBA00022729"/>
    </source>
</evidence>
<reference evidence="2 3" key="1">
    <citation type="submission" date="2022-03" db="EMBL/GenBank/DDBJ databases">
        <title>Complete genome analysis of Roseomonas KG 17.1 : a prolific producer of plant growth promoters.</title>
        <authorList>
            <person name="Saadouli I."/>
            <person name="Najjari A."/>
            <person name="Mosbah A."/>
            <person name="Ouzari H.I."/>
        </authorList>
    </citation>
    <scope>NUCLEOTIDE SEQUENCE [LARGE SCALE GENOMIC DNA]</scope>
    <source>
        <strain evidence="2 3">KG17-1</strain>
    </source>
</reference>
<accession>A0ABS9W9Q7</accession>
<keyword evidence="3" id="KW-1185">Reference proteome</keyword>
<comment type="caution">
    <text evidence="2">The sequence shown here is derived from an EMBL/GenBank/DDBJ whole genome shotgun (WGS) entry which is preliminary data.</text>
</comment>
<dbReference type="EMBL" id="JALBUU010000049">
    <property type="protein sequence ID" value="MCI0755723.1"/>
    <property type="molecule type" value="Genomic_DNA"/>
</dbReference>
<dbReference type="Pfam" id="PF13416">
    <property type="entry name" value="SBP_bac_8"/>
    <property type="match status" value="1"/>
</dbReference>
<dbReference type="Proteomes" id="UP001201985">
    <property type="component" value="Unassembled WGS sequence"/>
</dbReference>
<gene>
    <name evidence="2" type="ORF">MON41_18755</name>
</gene>
<dbReference type="PANTHER" id="PTHR30006">
    <property type="entry name" value="THIAMINE-BINDING PERIPLASMIC PROTEIN-RELATED"/>
    <property type="match status" value="1"/>
</dbReference>
<evidence type="ECO:0000313" key="2">
    <source>
        <dbReference type="EMBL" id="MCI0755723.1"/>
    </source>
</evidence>
<name>A0ABS9W9Q7_9PROT</name>
<keyword evidence="1" id="KW-0732">Signal</keyword>
<dbReference type="InterPro" id="IPR006059">
    <property type="entry name" value="SBP"/>
</dbReference>
<evidence type="ECO:0000313" key="3">
    <source>
        <dbReference type="Proteomes" id="UP001201985"/>
    </source>
</evidence>
<sequence length="325" mass="35645">MLAAPSVVRAQTKEIFVGGPASPGLTDVLFPLIERKHGFKILFEGSNSLVNLEKIRANKARPTMTVTMMDDPVLILAEREKVITPLKGLNISNLADVRADSKPREAMWANWCQPAASIAYNTDSVTPGPTSYAEVWDKKYRDKVILISMRITQAVVPLLAAAQLATGKPLAECLQVADAGFEKLKELKPNILQVTSNAPQAQQLLETGEIDHFLSPDTRTVLFRKAQGAPVDQAQPKEGSIAMPAGVALVANGPNPELGMAFINELLDPETQALIAKTFYSNPTNTKTVKPAGLDLPELVVLDWEYFTDNRNRWIERFEREISGT</sequence>
<protein>
    <submittedName>
        <fullName evidence="2">Extracellular solute-binding protein</fullName>
    </submittedName>
</protein>
<organism evidence="2 3">
    <name type="scientific">Teichococcus vastitatis</name>
    <dbReference type="NCBI Taxonomy" id="2307076"/>
    <lineage>
        <taxon>Bacteria</taxon>
        <taxon>Pseudomonadati</taxon>
        <taxon>Pseudomonadota</taxon>
        <taxon>Alphaproteobacteria</taxon>
        <taxon>Acetobacterales</taxon>
        <taxon>Roseomonadaceae</taxon>
        <taxon>Roseomonas</taxon>
    </lineage>
</organism>
<dbReference type="Gene3D" id="3.40.190.10">
    <property type="entry name" value="Periplasmic binding protein-like II"/>
    <property type="match status" value="2"/>
</dbReference>
<proteinExistence type="predicted"/>
<dbReference type="RefSeq" id="WP_241793579.1">
    <property type="nucleotide sequence ID" value="NZ_JALBUU010000049.1"/>
</dbReference>
<dbReference type="SUPFAM" id="SSF53850">
    <property type="entry name" value="Periplasmic binding protein-like II"/>
    <property type="match status" value="1"/>
</dbReference>
<dbReference type="PANTHER" id="PTHR30006:SF2">
    <property type="entry name" value="ABC TRANSPORTER SUBSTRATE-BINDING PROTEIN"/>
    <property type="match status" value="1"/>
</dbReference>